<dbReference type="Proteomes" id="UP000838878">
    <property type="component" value="Chromosome 8"/>
</dbReference>
<feature type="compositionally biased region" description="Polar residues" evidence="1">
    <location>
        <begin position="448"/>
        <end position="457"/>
    </location>
</feature>
<dbReference type="Pfam" id="PF10545">
    <property type="entry name" value="MADF_DNA_bdg"/>
    <property type="match status" value="1"/>
</dbReference>
<gene>
    <name evidence="3" type="ORF">BINO364_LOCUS15559</name>
</gene>
<evidence type="ECO:0000256" key="1">
    <source>
        <dbReference type="SAM" id="MobiDB-lite"/>
    </source>
</evidence>
<feature type="compositionally biased region" description="Low complexity" evidence="1">
    <location>
        <begin position="267"/>
        <end position="279"/>
    </location>
</feature>
<organism evidence="3 4">
    <name type="scientific">Brenthis ino</name>
    <name type="common">lesser marbled fritillary</name>
    <dbReference type="NCBI Taxonomy" id="405034"/>
    <lineage>
        <taxon>Eukaryota</taxon>
        <taxon>Metazoa</taxon>
        <taxon>Ecdysozoa</taxon>
        <taxon>Arthropoda</taxon>
        <taxon>Hexapoda</taxon>
        <taxon>Insecta</taxon>
        <taxon>Pterygota</taxon>
        <taxon>Neoptera</taxon>
        <taxon>Endopterygota</taxon>
        <taxon>Lepidoptera</taxon>
        <taxon>Glossata</taxon>
        <taxon>Ditrysia</taxon>
        <taxon>Papilionoidea</taxon>
        <taxon>Nymphalidae</taxon>
        <taxon>Heliconiinae</taxon>
        <taxon>Argynnini</taxon>
        <taxon>Brenthis</taxon>
    </lineage>
</organism>
<dbReference type="EMBL" id="OV170228">
    <property type="protein sequence ID" value="CAH0730592.1"/>
    <property type="molecule type" value="Genomic_DNA"/>
</dbReference>
<evidence type="ECO:0000259" key="2">
    <source>
        <dbReference type="Pfam" id="PF10545"/>
    </source>
</evidence>
<name>A0A8J9VF41_9NEOP</name>
<protein>
    <recommendedName>
        <fullName evidence="2">MADF domain-containing protein</fullName>
    </recommendedName>
</protein>
<feature type="non-terminal residue" evidence="3">
    <location>
        <position position="476"/>
    </location>
</feature>
<evidence type="ECO:0000313" key="3">
    <source>
        <dbReference type="EMBL" id="CAH0730592.1"/>
    </source>
</evidence>
<reference evidence="3" key="1">
    <citation type="submission" date="2021-12" db="EMBL/GenBank/DDBJ databases">
        <authorList>
            <person name="Martin H S."/>
        </authorList>
    </citation>
    <scope>NUCLEOTIDE SEQUENCE</scope>
</reference>
<dbReference type="PANTHER" id="PTHR21505:SF12">
    <property type="entry name" value="MADF DOMAIN-CONTAINING PROTEIN-RELATED"/>
    <property type="match status" value="1"/>
</dbReference>
<sequence length="476" mass="54332">MDNETAIRLIEIYGSFNALWDTRRKEYHNNNLREDMWDEIAKNFEQPKAVLKTKMKSLLSSYRRERNREKTSNITGSDRNKAYKSKWFAYESFHFLHDRGNPIDTVDCGSSSQSHNTEQGATEQGATEQGATEQSATEQGTSEQGATEQSATEQGTSELNMTNMNTASTIPTKRKPTKRTHEDPEYDAENKMLEDALEEMRKQSDNSNDLYVAFGMHVAAELRKYDPITLARVKHSINTIIFDADMACINQLNQSTIQENDERRPDTVTVNSTTGNVTTENEDGNTAMQNEETLPSNTSWAPKRNKKNNSDDLIGRELVGALNRNLERKSVEDDEDRLFFLSLVKEFKKIPEHMQLQSKLDILKVIKDAQIFNYSNFYPRPNSYRGYQTSHYSGNSPYSHRTNFSEVGRGNTHHGYQTAQYSGSNVYTQPVQSLQFGRDTSQEIVRNPTNAQSPISEKSQESDYMELFNSITDDDA</sequence>
<dbReference type="OrthoDB" id="6616165at2759"/>
<feature type="region of interest" description="Disordered" evidence="1">
    <location>
        <begin position="448"/>
        <end position="476"/>
    </location>
</feature>
<dbReference type="AlphaFoldDB" id="A0A8J9VF41"/>
<dbReference type="SMART" id="SM00595">
    <property type="entry name" value="MADF"/>
    <property type="match status" value="1"/>
</dbReference>
<accession>A0A8J9VF41</accession>
<dbReference type="InterPro" id="IPR006578">
    <property type="entry name" value="MADF-dom"/>
</dbReference>
<proteinExistence type="predicted"/>
<keyword evidence="4" id="KW-1185">Reference proteome</keyword>
<feature type="domain" description="MADF" evidence="2">
    <location>
        <begin position="9"/>
        <end position="96"/>
    </location>
</feature>
<feature type="compositionally biased region" description="Polar residues" evidence="1">
    <location>
        <begin position="108"/>
        <end position="170"/>
    </location>
</feature>
<feature type="region of interest" description="Disordered" evidence="1">
    <location>
        <begin position="106"/>
        <end position="189"/>
    </location>
</feature>
<feature type="compositionally biased region" description="Basic and acidic residues" evidence="1">
    <location>
        <begin position="179"/>
        <end position="189"/>
    </location>
</feature>
<dbReference type="PANTHER" id="PTHR21505">
    <property type="entry name" value="MADF DOMAIN-CONTAINING PROTEIN-RELATED"/>
    <property type="match status" value="1"/>
</dbReference>
<evidence type="ECO:0000313" key="4">
    <source>
        <dbReference type="Proteomes" id="UP000838878"/>
    </source>
</evidence>
<feature type="compositionally biased region" description="Polar residues" evidence="1">
    <location>
        <begin position="284"/>
        <end position="300"/>
    </location>
</feature>
<feature type="region of interest" description="Disordered" evidence="1">
    <location>
        <begin position="258"/>
        <end position="311"/>
    </location>
</feature>